<comment type="caution">
    <text evidence="1">The sequence shown here is derived from an EMBL/GenBank/DDBJ whole genome shotgun (WGS) entry which is preliminary data.</text>
</comment>
<evidence type="ECO:0000313" key="1">
    <source>
        <dbReference type="EMBL" id="CAD5223968.1"/>
    </source>
</evidence>
<accession>A0A811L9L0</accession>
<dbReference type="Proteomes" id="UP000783686">
    <property type="component" value="Unassembled WGS sequence"/>
</dbReference>
<gene>
    <name evidence="1" type="ORF">BOKJ2_LOCUS10738</name>
</gene>
<protein>
    <recommendedName>
        <fullName evidence="3">COMM domain-containing protein</fullName>
    </recommendedName>
</protein>
<evidence type="ECO:0008006" key="3">
    <source>
        <dbReference type="Google" id="ProtNLM"/>
    </source>
</evidence>
<dbReference type="EMBL" id="CAJFDH010000005">
    <property type="protein sequence ID" value="CAD5223968.1"/>
    <property type="molecule type" value="Genomic_DNA"/>
</dbReference>
<keyword evidence="2" id="KW-1185">Reference proteome</keyword>
<reference evidence="1" key="1">
    <citation type="submission" date="2020-09" db="EMBL/GenBank/DDBJ databases">
        <authorList>
            <person name="Kikuchi T."/>
        </authorList>
    </citation>
    <scope>NUCLEOTIDE SEQUENCE</scope>
    <source>
        <strain evidence="1">SH1</strain>
    </source>
</reference>
<proteinExistence type="predicted"/>
<dbReference type="Proteomes" id="UP000614601">
    <property type="component" value="Unassembled WGS sequence"/>
</dbReference>
<sequence length="150" mass="17453">MRPINNISIEKMVVEFGEQLIRDVYSSIKSGKQLRNVEYIEKIPQITTLHKVFKHLEASANVDKALADIELAEDDKKLIGELVETEKKKDIFDWKVSLILSNSQTFKCLTPKVELNIDGQDLEFDVETFEQLRYEVARTLNRLQKYHEIA</sequence>
<dbReference type="OrthoDB" id="5793899at2759"/>
<organism evidence="1 2">
    <name type="scientific">Bursaphelenchus okinawaensis</name>
    <dbReference type="NCBI Taxonomy" id="465554"/>
    <lineage>
        <taxon>Eukaryota</taxon>
        <taxon>Metazoa</taxon>
        <taxon>Ecdysozoa</taxon>
        <taxon>Nematoda</taxon>
        <taxon>Chromadorea</taxon>
        <taxon>Rhabditida</taxon>
        <taxon>Tylenchina</taxon>
        <taxon>Tylenchomorpha</taxon>
        <taxon>Aphelenchoidea</taxon>
        <taxon>Aphelenchoididae</taxon>
        <taxon>Bursaphelenchus</taxon>
    </lineage>
</organism>
<name>A0A811L9L0_9BILA</name>
<dbReference type="EMBL" id="CAJFCW020000005">
    <property type="protein sequence ID" value="CAG9119249.1"/>
    <property type="molecule type" value="Genomic_DNA"/>
</dbReference>
<dbReference type="AlphaFoldDB" id="A0A811L9L0"/>
<evidence type="ECO:0000313" key="2">
    <source>
        <dbReference type="Proteomes" id="UP000614601"/>
    </source>
</evidence>